<evidence type="ECO:0000256" key="2">
    <source>
        <dbReference type="SAM" id="SignalP"/>
    </source>
</evidence>
<protein>
    <recommendedName>
        <fullName evidence="3">SCP domain-containing protein</fullName>
    </recommendedName>
</protein>
<gene>
    <name evidence="4" type="ORF">ECRASSUSDP1_LOCUS13414</name>
</gene>
<evidence type="ECO:0000259" key="3">
    <source>
        <dbReference type="Pfam" id="PF00188"/>
    </source>
</evidence>
<dbReference type="InterPro" id="IPR035940">
    <property type="entry name" value="CAP_sf"/>
</dbReference>
<comment type="caution">
    <text evidence="4">The sequence shown here is derived from an EMBL/GenBank/DDBJ whole genome shotgun (WGS) entry which is preliminary data.</text>
</comment>
<organism evidence="4 5">
    <name type="scientific">Euplotes crassus</name>
    <dbReference type="NCBI Taxonomy" id="5936"/>
    <lineage>
        <taxon>Eukaryota</taxon>
        <taxon>Sar</taxon>
        <taxon>Alveolata</taxon>
        <taxon>Ciliophora</taxon>
        <taxon>Intramacronucleata</taxon>
        <taxon>Spirotrichea</taxon>
        <taxon>Hypotrichia</taxon>
        <taxon>Euplotida</taxon>
        <taxon>Euplotidae</taxon>
        <taxon>Moneuplotes</taxon>
    </lineage>
</organism>
<reference evidence="4" key="1">
    <citation type="submission" date="2023-07" db="EMBL/GenBank/DDBJ databases">
        <authorList>
            <consortium name="AG Swart"/>
            <person name="Singh M."/>
            <person name="Singh A."/>
            <person name="Seah K."/>
            <person name="Emmerich C."/>
        </authorList>
    </citation>
    <scope>NUCLEOTIDE SEQUENCE</scope>
    <source>
        <strain evidence="4">DP1</strain>
    </source>
</reference>
<dbReference type="SUPFAM" id="SSF55797">
    <property type="entry name" value="PR-1-like"/>
    <property type="match status" value="1"/>
</dbReference>
<feature type="chain" id="PRO_5042190088" description="SCP domain-containing protein" evidence="2">
    <location>
        <begin position="21"/>
        <end position="367"/>
    </location>
</feature>
<feature type="domain" description="SCP" evidence="3">
    <location>
        <begin position="34"/>
        <end position="216"/>
    </location>
</feature>
<evidence type="ECO:0000313" key="5">
    <source>
        <dbReference type="Proteomes" id="UP001295684"/>
    </source>
</evidence>
<dbReference type="Pfam" id="PF00188">
    <property type="entry name" value="CAP"/>
    <property type="match status" value="1"/>
</dbReference>
<keyword evidence="2" id="KW-0732">Signal</keyword>
<accession>A0AAD1XGS1</accession>
<dbReference type="PANTHER" id="PTHR31157:SF1">
    <property type="entry name" value="SCP DOMAIN-CONTAINING PROTEIN"/>
    <property type="match status" value="1"/>
</dbReference>
<keyword evidence="5" id="KW-1185">Reference proteome</keyword>
<dbReference type="Gene3D" id="3.40.33.10">
    <property type="entry name" value="CAP"/>
    <property type="match status" value="1"/>
</dbReference>
<name>A0AAD1XGS1_EUPCR</name>
<dbReference type="PANTHER" id="PTHR31157">
    <property type="entry name" value="SCP DOMAIN-CONTAINING PROTEIN"/>
    <property type="match status" value="1"/>
</dbReference>
<proteinExistence type="predicted"/>
<dbReference type="CDD" id="cd05379">
    <property type="entry name" value="CAP_bacterial"/>
    <property type="match status" value="1"/>
</dbReference>
<dbReference type="AlphaFoldDB" id="A0AAD1XGS1"/>
<feature type="region of interest" description="Disordered" evidence="1">
    <location>
        <begin position="225"/>
        <end position="293"/>
    </location>
</feature>
<feature type="compositionally biased region" description="Polar residues" evidence="1">
    <location>
        <begin position="245"/>
        <end position="286"/>
    </location>
</feature>
<dbReference type="Proteomes" id="UP001295684">
    <property type="component" value="Unassembled WGS sequence"/>
</dbReference>
<evidence type="ECO:0000313" key="4">
    <source>
        <dbReference type="EMBL" id="CAI2372087.1"/>
    </source>
</evidence>
<feature type="signal peptide" evidence="2">
    <location>
        <begin position="1"/>
        <end position="20"/>
    </location>
</feature>
<dbReference type="EMBL" id="CAMPGE010013349">
    <property type="protein sequence ID" value="CAI2372087.1"/>
    <property type="molecule type" value="Genomic_DNA"/>
</dbReference>
<sequence>MIKTYTCAIAILCIFAITKADPFNYEALNYASFEAHNKARTNPKAFAQMAQNELENKFVYNRNGQPTNSICLAQDFIPKSSVCYFTLTTQEGPKAWKEAVRALNSAPSGLKPLKWSEGLAQACYDHIKDSGPSGQTGHYGSDGSSPSMRIDRYVNTMMSGENLAYSDAETGTDMILQLLVDDGVPDRGHRKNILNSDFTHVGVSCGCHTQYTEMCCYAYATNPEEKNPNRKADVAPQLKRCEPYSPSTRGTTSDNFNVGQQNTPEKNTATASNSDSKPIVNPNSVPTKGPGNINNWDDIFPNMLDNMYSSGINNPQDFGDNGNLGNVNWNNDWGNGDWTWDYDHYFNSDFAYDSWGEDLGHSWKNTW</sequence>
<dbReference type="InterPro" id="IPR014044">
    <property type="entry name" value="CAP_dom"/>
</dbReference>
<evidence type="ECO:0000256" key="1">
    <source>
        <dbReference type="SAM" id="MobiDB-lite"/>
    </source>
</evidence>